<dbReference type="InterPro" id="IPR000742">
    <property type="entry name" value="EGF"/>
</dbReference>
<dbReference type="InterPro" id="IPR050906">
    <property type="entry name" value="Notch_signaling"/>
</dbReference>
<keyword evidence="1" id="KW-0245">EGF-like domain</keyword>
<gene>
    <name evidence="5" type="ORF">ACHAWU_001483</name>
</gene>
<dbReference type="PROSITE" id="PS01186">
    <property type="entry name" value="EGF_2"/>
    <property type="match status" value="1"/>
</dbReference>
<dbReference type="PROSITE" id="PS00022">
    <property type="entry name" value="EGF_1"/>
    <property type="match status" value="1"/>
</dbReference>
<organism evidence="5 6">
    <name type="scientific">Discostella pseudostelligera</name>
    <dbReference type="NCBI Taxonomy" id="259834"/>
    <lineage>
        <taxon>Eukaryota</taxon>
        <taxon>Sar</taxon>
        <taxon>Stramenopiles</taxon>
        <taxon>Ochrophyta</taxon>
        <taxon>Bacillariophyta</taxon>
        <taxon>Coscinodiscophyceae</taxon>
        <taxon>Thalassiosirophycidae</taxon>
        <taxon>Stephanodiscales</taxon>
        <taxon>Stephanodiscaceae</taxon>
        <taxon>Discostella</taxon>
    </lineage>
</organism>
<keyword evidence="3" id="KW-1133">Transmembrane helix</keyword>
<keyword evidence="3" id="KW-0812">Transmembrane</keyword>
<comment type="caution">
    <text evidence="5">The sequence shown here is derived from an EMBL/GenBank/DDBJ whole genome shotgun (WGS) entry which is preliminary data.</text>
</comment>
<keyword evidence="1" id="KW-1015">Disulfide bond</keyword>
<protein>
    <recommendedName>
        <fullName evidence="4">EGF-like domain-containing protein</fullName>
    </recommendedName>
</protein>
<feature type="region of interest" description="Disordered" evidence="2">
    <location>
        <begin position="231"/>
        <end position="266"/>
    </location>
</feature>
<evidence type="ECO:0000256" key="3">
    <source>
        <dbReference type="SAM" id="Phobius"/>
    </source>
</evidence>
<evidence type="ECO:0000256" key="1">
    <source>
        <dbReference type="PROSITE-ProRule" id="PRU00076"/>
    </source>
</evidence>
<dbReference type="PANTHER" id="PTHR24044">
    <property type="entry name" value="NOTCH LIGAND FAMILY MEMBER"/>
    <property type="match status" value="1"/>
</dbReference>
<evidence type="ECO:0000259" key="4">
    <source>
        <dbReference type="PROSITE" id="PS50026"/>
    </source>
</evidence>
<dbReference type="PROSITE" id="PS50026">
    <property type="entry name" value="EGF_3"/>
    <property type="match status" value="1"/>
</dbReference>
<evidence type="ECO:0000313" key="5">
    <source>
        <dbReference type="EMBL" id="KAL3764575.1"/>
    </source>
</evidence>
<dbReference type="SMART" id="SM00181">
    <property type="entry name" value="EGF"/>
    <property type="match status" value="3"/>
</dbReference>
<feature type="compositionally biased region" description="Acidic residues" evidence="2">
    <location>
        <begin position="256"/>
        <end position="266"/>
    </location>
</feature>
<sequence length="266" mass="28281">MLLPQSPRTLAANDACGGCNTGVCVEPTTDTSLTSSTPSSISSSSTTLGTKPSCDCRSTGYVGEHCTIPCSLPCRHGGKCIPPTRIDEYTQEETCACAKAVVDGNPYAGIQCEYGATQSCMTLGSESKHSFCTNGGECVEIVGDNEEHVPCACSEGYTGDKCEYLVGNVPSSYANSTATAAASAAAMEQQQKSESVQSHQSVIFFSIIVAMGAMILLVILGMIVRSYTRNREAKRQEREARRATEDFSMVPMRENDDADDEEDGII</sequence>
<keyword evidence="6" id="KW-1185">Reference proteome</keyword>
<evidence type="ECO:0000313" key="6">
    <source>
        <dbReference type="Proteomes" id="UP001530293"/>
    </source>
</evidence>
<feature type="compositionally biased region" description="Low complexity" evidence="2">
    <location>
        <begin position="29"/>
        <end position="47"/>
    </location>
</feature>
<comment type="caution">
    <text evidence="1">Lacks conserved residue(s) required for the propagation of feature annotation.</text>
</comment>
<keyword evidence="3" id="KW-0472">Membrane</keyword>
<dbReference type="Proteomes" id="UP001530293">
    <property type="component" value="Unassembled WGS sequence"/>
</dbReference>
<feature type="disulfide bond" evidence="1">
    <location>
        <begin position="153"/>
        <end position="162"/>
    </location>
</feature>
<feature type="region of interest" description="Disordered" evidence="2">
    <location>
        <begin position="29"/>
        <end position="52"/>
    </location>
</feature>
<feature type="domain" description="EGF-like" evidence="4">
    <location>
        <begin position="123"/>
        <end position="163"/>
    </location>
</feature>
<dbReference type="Gene3D" id="2.10.25.10">
    <property type="entry name" value="Laminin"/>
    <property type="match status" value="1"/>
</dbReference>
<reference evidence="5 6" key="1">
    <citation type="submission" date="2024-10" db="EMBL/GenBank/DDBJ databases">
        <title>Updated reference genomes for cyclostephanoid diatoms.</title>
        <authorList>
            <person name="Roberts W.R."/>
            <person name="Alverson A.J."/>
        </authorList>
    </citation>
    <scope>NUCLEOTIDE SEQUENCE [LARGE SCALE GENOMIC DNA]</scope>
    <source>
        <strain evidence="5 6">AJA232-27</strain>
    </source>
</reference>
<dbReference type="PANTHER" id="PTHR24044:SF506">
    <property type="entry name" value="NEUROGENIC LOCUS NOTCH HOMOLOG PROTEIN 2-LIKE"/>
    <property type="match status" value="1"/>
</dbReference>
<proteinExistence type="predicted"/>
<dbReference type="AlphaFoldDB" id="A0ABD3MKH8"/>
<dbReference type="SUPFAM" id="SSF57196">
    <property type="entry name" value="EGF/Laminin"/>
    <property type="match status" value="1"/>
</dbReference>
<accession>A0ABD3MKH8</accession>
<name>A0ABD3MKH8_9STRA</name>
<feature type="transmembrane region" description="Helical" evidence="3">
    <location>
        <begin position="202"/>
        <end position="224"/>
    </location>
</feature>
<evidence type="ECO:0000256" key="2">
    <source>
        <dbReference type="SAM" id="MobiDB-lite"/>
    </source>
</evidence>
<feature type="compositionally biased region" description="Basic and acidic residues" evidence="2">
    <location>
        <begin position="231"/>
        <end position="245"/>
    </location>
</feature>
<dbReference type="EMBL" id="JALLBG020000103">
    <property type="protein sequence ID" value="KAL3764575.1"/>
    <property type="molecule type" value="Genomic_DNA"/>
</dbReference>